<dbReference type="OrthoDB" id="10384956at2759"/>
<feature type="chain" id="PRO_5032630633" description="Apple domain-containing protein" evidence="2">
    <location>
        <begin position="26"/>
        <end position="1682"/>
    </location>
</feature>
<evidence type="ECO:0000256" key="2">
    <source>
        <dbReference type="SAM" id="SignalP"/>
    </source>
</evidence>
<feature type="region of interest" description="Disordered" evidence="1">
    <location>
        <begin position="584"/>
        <end position="605"/>
    </location>
</feature>
<feature type="compositionally biased region" description="Low complexity" evidence="1">
    <location>
        <begin position="1401"/>
        <end position="1410"/>
    </location>
</feature>
<feature type="compositionally biased region" description="Low complexity" evidence="1">
    <location>
        <begin position="1293"/>
        <end position="1304"/>
    </location>
</feature>
<accession>A0A8B6BYW0</accession>
<reference evidence="3" key="1">
    <citation type="submission" date="2018-11" db="EMBL/GenBank/DDBJ databases">
        <authorList>
            <person name="Alioto T."/>
            <person name="Alioto T."/>
        </authorList>
    </citation>
    <scope>NUCLEOTIDE SEQUENCE</scope>
</reference>
<feature type="region of interest" description="Disordered" evidence="1">
    <location>
        <begin position="1646"/>
        <end position="1665"/>
    </location>
</feature>
<feature type="compositionally biased region" description="Low complexity" evidence="1">
    <location>
        <begin position="1648"/>
        <end position="1663"/>
    </location>
</feature>
<comment type="caution">
    <text evidence="3">The sequence shown here is derived from an EMBL/GenBank/DDBJ whole genome shotgun (WGS) entry which is preliminary data.</text>
</comment>
<feature type="compositionally biased region" description="Low complexity" evidence="1">
    <location>
        <begin position="641"/>
        <end position="650"/>
    </location>
</feature>
<feature type="region of interest" description="Disordered" evidence="1">
    <location>
        <begin position="905"/>
        <end position="928"/>
    </location>
</feature>
<feature type="region of interest" description="Disordered" evidence="1">
    <location>
        <begin position="641"/>
        <end position="671"/>
    </location>
</feature>
<feature type="compositionally biased region" description="Polar residues" evidence="1">
    <location>
        <begin position="1391"/>
        <end position="1400"/>
    </location>
</feature>
<evidence type="ECO:0008006" key="5">
    <source>
        <dbReference type="Google" id="ProtNLM"/>
    </source>
</evidence>
<evidence type="ECO:0000313" key="4">
    <source>
        <dbReference type="Proteomes" id="UP000596742"/>
    </source>
</evidence>
<dbReference type="CDD" id="cd01099">
    <property type="entry name" value="PAN_AP_HGF"/>
    <property type="match status" value="1"/>
</dbReference>
<dbReference type="EMBL" id="UYJE01000975">
    <property type="protein sequence ID" value="VDH98076.1"/>
    <property type="molecule type" value="Genomic_DNA"/>
</dbReference>
<feature type="region of interest" description="Disordered" evidence="1">
    <location>
        <begin position="1391"/>
        <end position="1410"/>
    </location>
</feature>
<dbReference type="Proteomes" id="UP000596742">
    <property type="component" value="Unassembled WGS sequence"/>
</dbReference>
<name>A0A8B6BYW0_MYTGA</name>
<proteinExistence type="predicted"/>
<keyword evidence="2" id="KW-0732">Signal</keyword>
<protein>
    <recommendedName>
        <fullName evidence="5">Apple domain-containing protein</fullName>
    </recommendedName>
</protein>
<feature type="region of interest" description="Disordered" evidence="1">
    <location>
        <begin position="1283"/>
        <end position="1320"/>
    </location>
</feature>
<evidence type="ECO:0000256" key="1">
    <source>
        <dbReference type="SAM" id="MobiDB-lite"/>
    </source>
</evidence>
<feature type="signal peptide" evidence="2">
    <location>
        <begin position="1"/>
        <end position="25"/>
    </location>
</feature>
<feature type="compositionally biased region" description="Polar residues" evidence="1">
    <location>
        <begin position="651"/>
        <end position="662"/>
    </location>
</feature>
<organism evidence="3 4">
    <name type="scientific">Mytilus galloprovincialis</name>
    <name type="common">Mediterranean mussel</name>
    <dbReference type="NCBI Taxonomy" id="29158"/>
    <lineage>
        <taxon>Eukaryota</taxon>
        <taxon>Metazoa</taxon>
        <taxon>Spiralia</taxon>
        <taxon>Lophotrochozoa</taxon>
        <taxon>Mollusca</taxon>
        <taxon>Bivalvia</taxon>
        <taxon>Autobranchia</taxon>
        <taxon>Pteriomorphia</taxon>
        <taxon>Mytilida</taxon>
        <taxon>Mytiloidea</taxon>
        <taxon>Mytilidae</taxon>
        <taxon>Mytilinae</taxon>
        <taxon>Mytilus</taxon>
    </lineage>
</organism>
<gene>
    <name evidence="3" type="ORF">MGAL_10B040168</name>
</gene>
<keyword evidence="4" id="KW-1185">Reference proteome</keyword>
<evidence type="ECO:0000313" key="3">
    <source>
        <dbReference type="EMBL" id="VDH98076.1"/>
    </source>
</evidence>
<sequence length="1682" mass="178772">MAPGDNMFIIRYVLFFLNVFSPGQTETNIFRIHPDRLDSKLQGYIYLTFEKISPRLCFNKCIRRPSCHSYNYNKAVLTCELNNKPKSVSTEDFYFQKGYVYVEIDQYRGDSLLDPCHRKPCQSAEICEIKLDGNTFCVKDKPITTTTKDNTKFLNTGTSKTQMKTLTSISRIASTTEAAKIVTFDTTAGIPLTTTKSTIVSETHGSKSYKTTPTTATTLLETTAYKSSVSPITHDQPMGFADTIASSMAPTKTFTSLSDIQTIASNTDDTTVTDTSIDTDAFAAAENIELISKYITTGITTKTIDKTDDILLTNTKGTTVSETHRRTSDDANLQVATTLLDTTAEQASVSLITDIRLMETTNTIVSSVTPIKTSAFISESHTIGFLTIDEAPVTTAKTIELTSIYNTSGTTADIQLTNTEGTTASETQEPTFDEATYTATSTLLETTAAKASSSPINYDKQNEMTDTIARSATQTKTPAFISESQTISFTTDGSTLTDAITDKDTSTVTSADTIKLTSISTTGGTTTNTVGTSAQQPLIKAESTTVFETHGSTSDEVTRTSASTLYKTTTQASNSPITNETKKIASTTNPGSTPPFISDTQTIGTKTNDTTGTAAITDGGTVTAAETFQLTSLSSNTVTSTKTVGTTADTPLTNTEGTFTVSKTHKSPSDETTHRAAANLLETTADQSSVSQITNNKLTETTETIARPETPTQTSTSISDSMAIGFTTDDTTATDTTTSETTVTAAKTIEPTSSSNIVGTTTTTVGTTAEKRLIDTDGTTTVSETHGSPFDDTAHTAAISLMETTADQASSSPITYDEPRKILNTITHSATPTKTAATISESQTTDFTTDGSTVTDAIPDEDAVTAAETIKRTSISYNVGTTTHIVGISVEKPLINTEGTTFFETHGSKSDETTRTVTTTAQQASYSPPTYTKLRETTETVVGSKTQTKTPAFISNTQPIGSRTNDTTMTDTTIREVSVTAVKTIKLSSISNTIGTTEETPLINTEGTTTVSETHELASDATTHTAATTLLETTIEQALVSPTTNNKLREMTETIASTAMPIKTPAFISSSLTIGTTTDETTMTATTIREAIVTSAKPIELTSISYAVDTTTNTITTPLTNTKGTTVSETQGPTFDKNTHTAAITLLEITSDQVSNSPITNDNTTKTLDTIASTVNTVKTPASISDTETIGTSINDTTLTDATTDENTVTTTKHMSLNIGTSTKTISTTAEIQLTNTESTYFVSETRGPPPDETTHTAATNLLETTTDQSTVSSITNYKWTKTMEPSARPETPTKTSTSISDTSIGFAKEDTTATDTTTSEAIDTDLNTIQLTSMSNTAGITTKIVGSITDKHLTNTEGTTTLSETHEQTSDETFFTAAATLLKTTADQTSVSPITNDKPSQTTETISSSITSTSIFDTRTIGFTTDDTPMTDTITSEATVTAAQTIKLTSMSNTVGTTTRNIGTTSITDNYLTNTQGTTSVSEIHGPISDETTYTAAITLLKTTADQASISPITINKLTETTETIASSKTPTKTSTSISDTQTIGFKTDDTTMIEKTTSDATDTPAKTIQLTSMSNTVGTTTRNIGTTSITDNYLTNTQGTTSVSEIHGPISDETTYTAVITLLKTTADQASVSPITINKPTETTETIASSKTPTKTSTSISDTQTIGFKTDDTTMIEKNN</sequence>